<feature type="domain" description="Helicase C-terminal" evidence="13">
    <location>
        <begin position="335"/>
        <end position="545"/>
    </location>
</feature>
<dbReference type="GO" id="GO:0007021">
    <property type="term" value="P:tubulin complex assembly"/>
    <property type="evidence" value="ECO:0007669"/>
    <property type="project" value="InterPro"/>
</dbReference>
<evidence type="ECO:0000259" key="13">
    <source>
        <dbReference type="PROSITE" id="PS51194"/>
    </source>
</evidence>
<evidence type="ECO:0000256" key="5">
    <source>
        <dbReference type="ARBA" id="ARBA00022801"/>
    </source>
</evidence>
<dbReference type="GO" id="GO:0016787">
    <property type="term" value="F:hydrolase activity"/>
    <property type="evidence" value="ECO:0007669"/>
    <property type="project" value="UniProtKB-KW"/>
</dbReference>
<accession>A0A835YMR5</accession>
<dbReference type="GO" id="GO:0006397">
    <property type="term" value="P:mRNA processing"/>
    <property type="evidence" value="ECO:0007669"/>
    <property type="project" value="UniProtKB-KW"/>
</dbReference>
<dbReference type="PROSITE" id="PS51194">
    <property type="entry name" value="HELICASE_CTER"/>
    <property type="match status" value="1"/>
</dbReference>
<keyword evidence="6" id="KW-0347">Helicase</keyword>
<name>A0A835YMR5_9STRA</name>
<dbReference type="SUPFAM" id="SSF46988">
    <property type="entry name" value="Tubulin chaperone cofactor A"/>
    <property type="match status" value="1"/>
</dbReference>
<dbReference type="Gene3D" id="1.20.120.1080">
    <property type="match status" value="1"/>
</dbReference>
<dbReference type="AlphaFoldDB" id="A0A835YMR5"/>
<dbReference type="PANTHER" id="PTHR18934:SF85">
    <property type="entry name" value="ATP-DEPENDENT RNA HELICASE DHX8"/>
    <property type="match status" value="1"/>
</dbReference>
<dbReference type="InterPro" id="IPR004226">
    <property type="entry name" value="TBCA"/>
</dbReference>
<evidence type="ECO:0000313" key="14">
    <source>
        <dbReference type="EMBL" id="KAG5178321.1"/>
    </source>
</evidence>
<dbReference type="Proteomes" id="UP000664859">
    <property type="component" value="Unassembled WGS sequence"/>
</dbReference>
<dbReference type="GO" id="GO:0007023">
    <property type="term" value="P:post-chaperonin tubulin folding pathway"/>
    <property type="evidence" value="ECO:0007669"/>
    <property type="project" value="InterPro"/>
</dbReference>
<evidence type="ECO:0000256" key="10">
    <source>
        <dbReference type="SAM" id="Coils"/>
    </source>
</evidence>
<evidence type="ECO:0000256" key="8">
    <source>
        <dbReference type="ARBA" id="ARBA00023186"/>
    </source>
</evidence>
<dbReference type="EMBL" id="JAFCMP010000516">
    <property type="protein sequence ID" value="KAG5178321.1"/>
    <property type="molecule type" value="Genomic_DNA"/>
</dbReference>
<evidence type="ECO:0000256" key="9">
    <source>
        <dbReference type="ARBA" id="ARBA00047984"/>
    </source>
</evidence>
<dbReference type="InterPro" id="IPR036126">
    <property type="entry name" value="TBCA_sf"/>
</dbReference>
<dbReference type="SUPFAM" id="SSF52540">
    <property type="entry name" value="P-loop containing nucleoside triphosphate hydrolases"/>
    <property type="match status" value="1"/>
</dbReference>
<dbReference type="PANTHER" id="PTHR18934">
    <property type="entry name" value="ATP-DEPENDENT RNA HELICASE"/>
    <property type="match status" value="1"/>
</dbReference>
<evidence type="ECO:0000259" key="12">
    <source>
        <dbReference type="PROSITE" id="PS51192"/>
    </source>
</evidence>
<feature type="region of interest" description="Disordered" evidence="11">
    <location>
        <begin position="668"/>
        <end position="694"/>
    </location>
</feature>
<dbReference type="CDD" id="cd17917">
    <property type="entry name" value="DEXHc_RHA-like"/>
    <property type="match status" value="1"/>
</dbReference>
<dbReference type="OrthoDB" id="10253254at2759"/>
<organism evidence="14 15">
    <name type="scientific">Tribonema minus</name>
    <dbReference type="NCBI Taxonomy" id="303371"/>
    <lineage>
        <taxon>Eukaryota</taxon>
        <taxon>Sar</taxon>
        <taxon>Stramenopiles</taxon>
        <taxon>Ochrophyta</taxon>
        <taxon>PX clade</taxon>
        <taxon>Xanthophyceae</taxon>
        <taxon>Tribonematales</taxon>
        <taxon>Tribonemataceae</taxon>
        <taxon>Tribonema</taxon>
    </lineage>
</organism>
<dbReference type="InterPro" id="IPR011709">
    <property type="entry name" value="DEAD-box_helicase_OB_fold"/>
</dbReference>
<dbReference type="SMART" id="SM00487">
    <property type="entry name" value="DEXDc"/>
    <property type="match status" value="1"/>
</dbReference>
<dbReference type="InterPro" id="IPR001650">
    <property type="entry name" value="Helicase_C-like"/>
</dbReference>
<dbReference type="Pfam" id="PF02970">
    <property type="entry name" value="TBCA"/>
    <property type="match status" value="1"/>
</dbReference>
<comment type="caution">
    <text evidence="14">The sequence shown here is derived from an EMBL/GenBank/DDBJ whole genome shotgun (WGS) entry which is preliminary data.</text>
</comment>
<dbReference type="InterPro" id="IPR027417">
    <property type="entry name" value="P-loop_NTPase"/>
</dbReference>
<evidence type="ECO:0000256" key="1">
    <source>
        <dbReference type="ARBA" id="ARBA00006806"/>
    </source>
</evidence>
<keyword evidence="3" id="KW-0507">mRNA processing</keyword>
<keyword evidence="10" id="KW-0175">Coiled coil</keyword>
<feature type="coiled-coil region" evidence="10">
    <location>
        <begin position="13"/>
        <end position="40"/>
    </location>
</feature>
<dbReference type="GO" id="GO:0005524">
    <property type="term" value="F:ATP binding"/>
    <property type="evidence" value="ECO:0007669"/>
    <property type="project" value="UniProtKB-KW"/>
</dbReference>
<keyword evidence="15" id="KW-1185">Reference proteome</keyword>
<dbReference type="Gene3D" id="1.20.58.90">
    <property type="match status" value="1"/>
</dbReference>
<comment type="similarity">
    <text evidence="1">Belongs to the TBCA family.</text>
</comment>
<protein>
    <recommendedName>
        <fullName evidence="2">RNA helicase</fullName>
        <ecNumber evidence="2">3.6.4.13</ecNumber>
    </recommendedName>
</protein>
<dbReference type="InterPro" id="IPR007502">
    <property type="entry name" value="Helicase-assoc_dom"/>
</dbReference>
<dbReference type="InterPro" id="IPR002464">
    <property type="entry name" value="DNA/RNA_helicase_DEAH_CS"/>
</dbReference>
<dbReference type="PROSITE" id="PS00690">
    <property type="entry name" value="DEAH_ATP_HELICASE"/>
    <property type="match status" value="1"/>
</dbReference>
<evidence type="ECO:0000256" key="11">
    <source>
        <dbReference type="SAM" id="MobiDB-lite"/>
    </source>
</evidence>
<dbReference type="FunFam" id="3.40.50.300:FF:000615">
    <property type="entry name" value="pre-mRNA-splicing factor ATP-dependent RNA helicase DEAH7"/>
    <property type="match status" value="1"/>
</dbReference>
<dbReference type="PROSITE" id="PS51192">
    <property type="entry name" value="HELICASE_ATP_BIND_1"/>
    <property type="match status" value="1"/>
</dbReference>
<evidence type="ECO:0000256" key="6">
    <source>
        <dbReference type="ARBA" id="ARBA00022806"/>
    </source>
</evidence>
<dbReference type="Gene3D" id="3.40.50.300">
    <property type="entry name" value="P-loop containing nucleotide triphosphate hydrolases"/>
    <property type="match status" value="3"/>
</dbReference>
<gene>
    <name evidence="14" type="ORF">JKP88DRAFT_350374</name>
</gene>
<keyword evidence="5 14" id="KW-0378">Hydrolase</keyword>
<keyword evidence="7" id="KW-0067">ATP-binding</keyword>
<dbReference type="GO" id="GO:0003724">
    <property type="term" value="F:RNA helicase activity"/>
    <property type="evidence" value="ECO:0007669"/>
    <property type="project" value="UniProtKB-EC"/>
</dbReference>
<proteinExistence type="inferred from homology"/>
<comment type="catalytic activity">
    <reaction evidence="9">
        <text>ATP + H2O = ADP + phosphate + H(+)</text>
        <dbReference type="Rhea" id="RHEA:13065"/>
        <dbReference type="ChEBI" id="CHEBI:15377"/>
        <dbReference type="ChEBI" id="CHEBI:15378"/>
        <dbReference type="ChEBI" id="CHEBI:30616"/>
        <dbReference type="ChEBI" id="CHEBI:43474"/>
        <dbReference type="ChEBI" id="CHEBI:456216"/>
        <dbReference type="EC" id="3.6.4.13"/>
    </reaction>
</comment>
<keyword evidence="4" id="KW-0547">Nucleotide-binding</keyword>
<evidence type="ECO:0000256" key="3">
    <source>
        <dbReference type="ARBA" id="ARBA00022664"/>
    </source>
</evidence>
<keyword evidence="8" id="KW-0143">Chaperone</keyword>
<dbReference type="GO" id="GO:0003723">
    <property type="term" value="F:RNA binding"/>
    <property type="evidence" value="ECO:0007669"/>
    <property type="project" value="TreeGrafter"/>
</dbReference>
<dbReference type="SMART" id="SM00490">
    <property type="entry name" value="HELICc"/>
    <property type="match status" value="1"/>
</dbReference>
<dbReference type="Pfam" id="PF07717">
    <property type="entry name" value="OB_NTP_bind"/>
    <property type="match status" value="1"/>
</dbReference>
<dbReference type="EC" id="3.6.4.13" evidence="2"/>
<sequence length="848" mass="91368">MAARQLKIKLGVCKRLAKEVASYEKEASTNEAKVRAMKDEGRDAHDVRKAEEILAESCMMIPDSKSRLQVAVEELAGMLAASEGEEGVKDTDDYADAKALVEAHGLSNGSNSAVEDEGPLPVALFRGELMSIIAANQVIVCTGETGSGKTTQIPQYLREELIGDDRGGGAGLIGVTQPRRVAAMSVAKRVAEERGVRLGGEVGYSIRFEDRTSAATVIKYMTDGMLIREVMADPLLSRYAAIMLDEAHERSIHTDVLFGLLKQALAKRPELKAVISSATLDVSRFAAYFNNCPVVTVPGRAFPVDIYHSKTKQASAGHRIMTVSGPASYRYVEDSVKTALKIHTTQGPGHVLLFLTGQEEIEEATRQLSAAPELSADANGSKDGSAQLGVKMKMRVVPLYGALTADAQSEAFAPVPGNVRKVIVATNIAETSVTVPGVRFVVDAGYVKQKVYDLQRRMESLVVVYDPQRRMESLVVVYDPQRRMESLVVVPISQAAAAQRAGRAGRTHAGQCYRLYSRDCLTFDYLDPPDEDQLVEALQLLHCLGAIDADGAMSRFPLEPCLSRALVASTLLNCTDEMLTVVAMLSVETIWYKRPRSTQRGEADEAAEAAHARLRQPHGDCPTYLHVFRQWERAGCSDEWARSNFVRIRALRMARSVRSQLQAEVQRLGNAGSGGGSSGGGSSRGGGGGMSHGNAVDRMRQALCAGFFMNAAQQASRHGVYSALSMPGLEVPKLLHLHPSCGDISAPHTHVAFVDLVSTARPTMRHVTAVDSTWLNDCRTGVAATTVDRLCGRKPPAPLPGVVEAAAAATEQRRQDTRVAAAAAAAGDRLSAVEAARQRALARKKQKG</sequence>
<reference evidence="14" key="1">
    <citation type="submission" date="2021-02" db="EMBL/GenBank/DDBJ databases">
        <title>First Annotated Genome of the Yellow-green Alga Tribonema minus.</title>
        <authorList>
            <person name="Mahan K.M."/>
        </authorList>
    </citation>
    <scope>NUCLEOTIDE SEQUENCE</scope>
    <source>
        <strain evidence="14">UTEX B ZZ1240</strain>
    </source>
</reference>
<dbReference type="GO" id="GO:0048487">
    <property type="term" value="F:beta-tubulin binding"/>
    <property type="evidence" value="ECO:0007669"/>
    <property type="project" value="InterPro"/>
</dbReference>
<dbReference type="SMART" id="SM00847">
    <property type="entry name" value="HA2"/>
    <property type="match status" value="1"/>
</dbReference>
<evidence type="ECO:0000256" key="4">
    <source>
        <dbReference type="ARBA" id="ARBA00022741"/>
    </source>
</evidence>
<dbReference type="Pfam" id="PF21010">
    <property type="entry name" value="HA2_C"/>
    <property type="match status" value="1"/>
</dbReference>
<evidence type="ECO:0000256" key="2">
    <source>
        <dbReference type="ARBA" id="ARBA00012552"/>
    </source>
</evidence>
<dbReference type="Pfam" id="PF00271">
    <property type="entry name" value="Helicase_C"/>
    <property type="match status" value="1"/>
</dbReference>
<feature type="domain" description="Helicase ATP-binding" evidence="12">
    <location>
        <begin position="130"/>
        <end position="298"/>
    </location>
</feature>
<dbReference type="CDD" id="cd18791">
    <property type="entry name" value="SF2_C_RHA"/>
    <property type="match status" value="1"/>
</dbReference>
<evidence type="ECO:0000256" key="7">
    <source>
        <dbReference type="ARBA" id="ARBA00022840"/>
    </source>
</evidence>
<evidence type="ECO:0000313" key="15">
    <source>
        <dbReference type="Proteomes" id="UP000664859"/>
    </source>
</evidence>
<feature type="compositionally biased region" description="Gly residues" evidence="11">
    <location>
        <begin position="671"/>
        <end position="691"/>
    </location>
</feature>
<dbReference type="InterPro" id="IPR014001">
    <property type="entry name" value="Helicase_ATP-bd"/>
</dbReference>